<dbReference type="AlphaFoldDB" id="A0A194V861"/>
<feature type="transmembrane region" description="Helical" evidence="4">
    <location>
        <begin position="60"/>
        <end position="79"/>
    </location>
</feature>
<reference evidence="7" key="1">
    <citation type="submission" date="2014-12" db="EMBL/GenBank/DDBJ databases">
        <title>Genome Sequence of Valsa Canker Pathogens Uncovers a Specific Adaption of Colonization on Woody Bark.</title>
        <authorList>
            <person name="Yin Z."/>
            <person name="Liu H."/>
            <person name="Gao X."/>
            <person name="Li Z."/>
            <person name="Song N."/>
            <person name="Ke X."/>
            <person name="Dai Q."/>
            <person name="Wu Y."/>
            <person name="Sun Y."/>
            <person name="Xu J.-R."/>
            <person name="Kang Z.K."/>
            <person name="Wang L."/>
            <person name="Huang L."/>
        </authorList>
    </citation>
    <scope>NUCLEOTIDE SEQUENCE [LARGE SCALE GENOMIC DNA]</scope>
    <source>
        <strain evidence="7">SXYL134</strain>
    </source>
</reference>
<keyword evidence="4" id="KW-0813">Transport</keyword>
<evidence type="ECO:0000256" key="5">
    <source>
        <dbReference type="SAM" id="MobiDB-lite"/>
    </source>
</evidence>
<sequence>MDHAHMGHGDMGDMPGHGGHGGGGHTMPDMPEMCSMNMLFTWDTTNLCIVFSQWHIRSTAGLLFSLIAVVLIGMGYEALRAGTRRYEIIMNKRMETIPSDNDTETTPLAWAIGQNKVQVNKRVHFVKAAMYALQTFYAFMLMLIFMTYNGWVMVAVTLGAFLGYVVFGGQTAATKETQCH</sequence>
<feature type="region of interest" description="Disordered" evidence="5">
    <location>
        <begin position="1"/>
        <end position="26"/>
    </location>
</feature>
<dbReference type="EMBL" id="KN714741">
    <property type="protein sequence ID" value="KUI60011.1"/>
    <property type="molecule type" value="Genomic_DNA"/>
</dbReference>
<keyword evidence="3 4" id="KW-0472">Membrane</keyword>
<comment type="subcellular location">
    <subcellularLocation>
        <location evidence="4">Membrane</location>
        <topology evidence="4">Multi-pass membrane protein</topology>
    </subcellularLocation>
</comment>
<feature type="compositionally biased region" description="Gly residues" evidence="5">
    <location>
        <begin position="15"/>
        <end position="25"/>
    </location>
</feature>
<keyword evidence="7" id="KW-1185">Reference proteome</keyword>
<proteinExistence type="inferred from homology"/>
<protein>
    <recommendedName>
        <fullName evidence="4">Copper transport protein</fullName>
    </recommendedName>
</protein>
<gene>
    <name evidence="6" type="ORF">VP1G_07254</name>
</gene>
<evidence type="ECO:0000313" key="7">
    <source>
        <dbReference type="Proteomes" id="UP000078576"/>
    </source>
</evidence>
<dbReference type="GO" id="GO:0005375">
    <property type="term" value="F:copper ion transmembrane transporter activity"/>
    <property type="evidence" value="ECO:0007669"/>
    <property type="project" value="UniProtKB-UniRule"/>
</dbReference>
<dbReference type="Proteomes" id="UP000078576">
    <property type="component" value="Unassembled WGS sequence"/>
</dbReference>
<feature type="transmembrane region" description="Helical" evidence="4">
    <location>
        <begin position="151"/>
        <end position="167"/>
    </location>
</feature>
<dbReference type="GO" id="GO:0016020">
    <property type="term" value="C:membrane"/>
    <property type="evidence" value="ECO:0007669"/>
    <property type="project" value="UniProtKB-SubCell"/>
</dbReference>
<keyword evidence="4" id="KW-0187">Copper transport</keyword>
<organism evidence="6 7">
    <name type="scientific">Cytospora mali</name>
    <name type="common">Apple Valsa canker fungus</name>
    <name type="synonym">Valsa mali</name>
    <dbReference type="NCBI Taxonomy" id="578113"/>
    <lineage>
        <taxon>Eukaryota</taxon>
        <taxon>Fungi</taxon>
        <taxon>Dikarya</taxon>
        <taxon>Ascomycota</taxon>
        <taxon>Pezizomycotina</taxon>
        <taxon>Sordariomycetes</taxon>
        <taxon>Sordariomycetidae</taxon>
        <taxon>Diaporthales</taxon>
        <taxon>Cytosporaceae</taxon>
        <taxon>Cytospora</taxon>
    </lineage>
</organism>
<name>A0A194V861_CYTMA</name>
<dbReference type="Pfam" id="PF04145">
    <property type="entry name" value="Ctr"/>
    <property type="match status" value="1"/>
</dbReference>
<accession>A0A194V861</accession>
<dbReference type="STRING" id="694573.A0A194V861"/>
<feature type="transmembrane region" description="Helical" evidence="4">
    <location>
        <begin position="125"/>
        <end position="145"/>
    </location>
</feature>
<comment type="similarity">
    <text evidence="4">Belongs to the copper transporter (Ctr) (TC 1.A.56) family. SLC31A subfamily.</text>
</comment>
<keyword evidence="1 4" id="KW-0812">Transmembrane</keyword>
<dbReference type="PANTHER" id="PTHR12483">
    <property type="entry name" value="SOLUTE CARRIER FAMILY 31 COPPER TRANSPORTERS"/>
    <property type="match status" value="1"/>
</dbReference>
<evidence type="ECO:0000256" key="2">
    <source>
        <dbReference type="ARBA" id="ARBA00022989"/>
    </source>
</evidence>
<evidence type="ECO:0000313" key="6">
    <source>
        <dbReference type="EMBL" id="KUI60011.1"/>
    </source>
</evidence>
<dbReference type="PANTHER" id="PTHR12483:SF115">
    <property type="entry name" value="COPPER TRANSPORT PROTEIN"/>
    <property type="match status" value="1"/>
</dbReference>
<feature type="compositionally biased region" description="Basic and acidic residues" evidence="5">
    <location>
        <begin position="1"/>
        <end position="11"/>
    </location>
</feature>
<keyword evidence="4" id="KW-0406">Ion transport</keyword>
<evidence type="ECO:0000256" key="4">
    <source>
        <dbReference type="RuleBase" id="RU367022"/>
    </source>
</evidence>
<evidence type="ECO:0000256" key="3">
    <source>
        <dbReference type="ARBA" id="ARBA00023136"/>
    </source>
</evidence>
<keyword evidence="2 4" id="KW-1133">Transmembrane helix</keyword>
<dbReference type="InterPro" id="IPR007274">
    <property type="entry name" value="Cop_transporter"/>
</dbReference>
<keyword evidence="4" id="KW-0186">Copper</keyword>
<dbReference type="OrthoDB" id="161814at2759"/>
<evidence type="ECO:0000256" key="1">
    <source>
        <dbReference type="ARBA" id="ARBA00022692"/>
    </source>
</evidence>